<keyword evidence="1" id="KW-0472">Membrane</keyword>
<evidence type="ECO:0000313" key="3">
    <source>
        <dbReference type="Proteomes" id="UP000061432"/>
    </source>
</evidence>
<dbReference type="Proteomes" id="UP000061432">
    <property type="component" value="Chromosome"/>
</dbReference>
<evidence type="ECO:0000313" key="2">
    <source>
        <dbReference type="EMBL" id="BAQ47327.1"/>
    </source>
</evidence>
<gene>
    <name evidence="2" type="ORF">Maq22A_c21565</name>
</gene>
<protein>
    <submittedName>
        <fullName evidence="2">Uncharacterized protein</fullName>
    </submittedName>
</protein>
<feature type="transmembrane region" description="Helical" evidence="1">
    <location>
        <begin position="72"/>
        <end position="96"/>
    </location>
</feature>
<accession>A0A0C6FJV4</accession>
<dbReference type="STRING" id="270351.Maq22A_c21565"/>
<feature type="transmembrane region" description="Helical" evidence="1">
    <location>
        <begin position="15"/>
        <end position="38"/>
    </location>
</feature>
<name>A0A0C6FJV4_9HYPH</name>
<reference evidence="2 3" key="1">
    <citation type="journal article" date="2015" name="Genome Announc.">
        <title>Complete Genome Sequence of Methylobacterium aquaticum Strain 22A, Isolated from Racomitrium japonicum Moss.</title>
        <authorList>
            <person name="Tani A."/>
            <person name="Ogura Y."/>
            <person name="Hayashi T."/>
            <person name="Kimbara K."/>
        </authorList>
    </citation>
    <scope>NUCLEOTIDE SEQUENCE [LARGE SCALE GENOMIC DNA]</scope>
    <source>
        <strain evidence="2 3">MA-22A</strain>
    </source>
</reference>
<reference evidence="3" key="2">
    <citation type="submission" date="2015-01" db="EMBL/GenBank/DDBJ databases">
        <title>Complete genome sequence of Methylobacterium aquaticum strain 22A.</title>
        <authorList>
            <person name="Tani A."/>
            <person name="Ogura Y."/>
            <person name="Hayashi T."/>
        </authorList>
    </citation>
    <scope>NUCLEOTIDE SEQUENCE [LARGE SCALE GENOMIC DNA]</scope>
    <source>
        <strain evidence="3">MA-22A</strain>
    </source>
</reference>
<proteinExistence type="predicted"/>
<sequence>MRFRLRPRRGGNRRVIVLLGVVIVWTPFLLLVLAMLLARLTGCEVNEARAHPCRVVGIDLGGTLYAMMMGWLLIPLMPFMVLTLLGGAIAGVAALVRPWRR</sequence>
<dbReference type="PATRIC" id="fig|270351.10.peg.4168"/>
<keyword evidence="1" id="KW-1133">Transmembrane helix</keyword>
<organism evidence="2 3">
    <name type="scientific">Methylobacterium aquaticum</name>
    <dbReference type="NCBI Taxonomy" id="270351"/>
    <lineage>
        <taxon>Bacteria</taxon>
        <taxon>Pseudomonadati</taxon>
        <taxon>Pseudomonadota</taxon>
        <taxon>Alphaproteobacteria</taxon>
        <taxon>Hyphomicrobiales</taxon>
        <taxon>Methylobacteriaceae</taxon>
        <taxon>Methylobacterium</taxon>
    </lineage>
</organism>
<dbReference type="EMBL" id="AP014704">
    <property type="protein sequence ID" value="BAQ47327.1"/>
    <property type="molecule type" value="Genomic_DNA"/>
</dbReference>
<dbReference type="KEGG" id="maqu:Maq22A_c21565"/>
<keyword evidence="1" id="KW-0812">Transmembrane</keyword>
<evidence type="ECO:0000256" key="1">
    <source>
        <dbReference type="SAM" id="Phobius"/>
    </source>
</evidence>
<dbReference type="AlphaFoldDB" id="A0A0C6FJV4"/>